<proteinExistence type="predicted"/>
<name>A0A023D2P2_ACIMT</name>
<dbReference type="Proteomes" id="UP000019760">
    <property type="component" value="Unassembled WGS sequence"/>
</dbReference>
<reference evidence="2" key="1">
    <citation type="journal article" date="2014" name="FEMS Microbiol. Lett.">
        <title>Draft Genomic DNA Sequence of the Facultatively Methylotrophic Bacterium Acidomonas methanolica type strain MB58.</title>
        <authorList>
            <person name="Higashiura N."/>
            <person name="Hadano H."/>
            <person name="Hirakawa H."/>
            <person name="Matsutani M."/>
            <person name="Takabe S."/>
            <person name="Matsushita K."/>
            <person name="Azuma Y."/>
        </authorList>
    </citation>
    <scope>NUCLEOTIDE SEQUENCE [LARGE SCALE GENOMIC DNA]</scope>
    <source>
        <strain evidence="2">MB58</strain>
    </source>
</reference>
<comment type="caution">
    <text evidence="1">The sequence shown here is derived from an EMBL/GenBank/DDBJ whole genome shotgun (WGS) entry which is preliminary data.</text>
</comment>
<dbReference type="RefSeq" id="WP_042056956.1">
    <property type="nucleotide sequence ID" value="NZ_BAND01000022.1"/>
</dbReference>
<gene>
    <name evidence="1" type="ORF">Amme_022_005</name>
</gene>
<reference evidence="1 2" key="2">
    <citation type="journal article" date="2014" name="FEMS Microbiol. Lett.">
        <title>Draft genomic DNA sequence of the facultatively methylotrophic bacterium Acidomonas methanolica type strain MB58.</title>
        <authorList>
            <person name="Higashiura N."/>
            <person name="Hadano H."/>
            <person name="Hirakawa H."/>
            <person name="Matsutani M."/>
            <person name="Takabe S."/>
            <person name="Matsushita K."/>
            <person name="Azuma Y."/>
        </authorList>
    </citation>
    <scope>NUCLEOTIDE SEQUENCE [LARGE SCALE GENOMIC DNA]</scope>
    <source>
        <strain evidence="1 2">MB58</strain>
    </source>
</reference>
<protein>
    <submittedName>
        <fullName evidence="1">Uncharacterized protein</fullName>
    </submittedName>
</protein>
<evidence type="ECO:0000313" key="2">
    <source>
        <dbReference type="Proteomes" id="UP000019760"/>
    </source>
</evidence>
<organism evidence="1 2">
    <name type="scientific">Acidomonas methanolica NBRC 104435</name>
    <dbReference type="NCBI Taxonomy" id="1231351"/>
    <lineage>
        <taxon>Bacteria</taxon>
        <taxon>Pseudomonadati</taxon>
        <taxon>Pseudomonadota</taxon>
        <taxon>Alphaproteobacteria</taxon>
        <taxon>Acetobacterales</taxon>
        <taxon>Acetobacteraceae</taxon>
        <taxon>Acidomonas</taxon>
    </lineage>
</organism>
<accession>A0A023D2P2</accession>
<dbReference type="AlphaFoldDB" id="A0A023D2P2"/>
<sequence>MTPLFLRDLLQRGLALAKSHPGRTAGAVGIALLAGIWLHETSLSVRLMRAEKTHYPAGARACLSLDTVTGINLGNSGSSAVWAPRTDLTAPTAHPFVFYAGPAQNVPDLAVDLARRGLLRRHDITMTIDVVSDEIGPQARNEGGAYYHPDTVHHTFRQAPAVIYTTERNDPRFTYTLRFRGGVLLGSTGFMTRVYDTPLPETGRYTIPLISPYMTSIVSGACLTVHPRSITSIEARTDPLTGDHLYAANIVFAVDSPPSWMDTPVFRRSAGSPPIFGQGSTVERTTLFKDDHGHLAFKTDFSQ</sequence>
<dbReference type="EMBL" id="BAND01000022">
    <property type="protein sequence ID" value="GAJ28407.1"/>
    <property type="molecule type" value="Genomic_DNA"/>
</dbReference>
<keyword evidence="2" id="KW-1185">Reference proteome</keyword>
<dbReference type="OrthoDB" id="7278514at2"/>
<evidence type="ECO:0000313" key="1">
    <source>
        <dbReference type="EMBL" id="GAJ28407.1"/>
    </source>
</evidence>